<reference evidence="3 4" key="1">
    <citation type="journal article" date="2019" name="Int. J. Syst. Evol. Microbiol.">
        <title>The Global Catalogue of Microorganisms (GCM) 10K type strain sequencing project: providing services to taxonomists for standard genome sequencing and annotation.</title>
        <authorList>
            <consortium name="The Broad Institute Genomics Platform"/>
            <consortium name="The Broad Institute Genome Sequencing Center for Infectious Disease"/>
            <person name="Wu L."/>
            <person name="Ma J."/>
        </authorList>
    </citation>
    <scope>NUCLEOTIDE SEQUENCE [LARGE SCALE GENOMIC DNA]</scope>
    <source>
        <strain evidence="3 4">JCM 5052</strain>
    </source>
</reference>
<evidence type="ECO:0000313" key="4">
    <source>
        <dbReference type="Proteomes" id="UP001501576"/>
    </source>
</evidence>
<dbReference type="SUPFAM" id="SSF53474">
    <property type="entry name" value="alpha/beta-Hydrolases"/>
    <property type="match status" value="1"/>
</dbReference>
<organism evidence="3 4">
    <name type="scientific">Streptomyces mordarskii</name>
    <dbReference type="NCBI Taxonomy" id="1226758"/>
    <lineage>
        <taxon>Bacteria</taxon>
        <taxon>Bacillati</taxon>
        <taxon>Actinomycetota</taxon>
        <taxon>Actinomycetes</taxon>
        <taxon>Kitasatosporales</taxon>
        <taxon>Streptomycetaceae</taxon>
        <taxon>Streptomyces</taxon>
    </lineage>
</organism>
<dbReference type="Gene3D" id="3.40.50.1820">
    <property type="entry name" value="alpha/beta hydrolase"/>
    <property type="match status" value="1"/>
</dbReference>
<dbReference type="InterPro" id="IPR050261">
    <property type="entry name" value="FrsA_esterase"/>
</dbReference>
<proteinExistence type="inferred from homology"/>
<name>A0ABN1ECT6_9ACTN</name>
<dbReference type="PANTHER" id="PTHR22946:SF9">
    <property type="entry name" value="POLYKETIDE TRANSFERASE AF380"/>
    <property type="match status" value="1"/>
</dbReference>
<dbReference type="Proteomes" id="UP001501576">
    <property type="component" value="Unassembled WGS sequence"/>
</dbReference>
<keyword evidence="2" id="KW-0378">Hydrolase</keyword>
<accession>A0ABN1ECT6</accession>
<comment type="caution">
    <text evidence="3">The sequence shown here is derived from an EMBL/GenBank/DDBJ whole genome shotgun (WGS) entry which is preliminary data.</text>
</comment>
<evidence type="ECO:0008006" key="5">
    <source>
        <dbReference type="Google" id="ProtNLM"/>
    </source>
</evidence>
<evidence type="ECO:0000256" key="1">
    <source>
        <dbReference type="ARBA" id="ARBA00008645"/>
    </source>
</evidence>
<protein>
    <recommendedName>
        <fullName evidence="5">Dienelactone hydrolase</fullName>
    </recommendedName>
</protein>
<dbReference type="PANTHER" id="PTHR22946">
    <property type="entry name" value="DIENELACTONE HYDROLASE DOMAIN-CONTAINING PROTEIN-RELATED"/>
    <property type="match status" value="1"/>
</dbReference>
<sequence length="243" mass="25562">MRFTSEASSDGVREQLFVLGEIPGVLWTPEGAAGTRPLILMGHGGGQHKKAPDILTRARRYVAECGFAVAAVDVPGHGDRPVVEEYDRIATGNRARVAAGEELAPLIAGFQALVARQTVPEWRAVLDAVRLLEHVGPGPVGYWGVSLGCGLGVPFVAAEPRVRAAVLGLGGALASAGDAARITVPVEFLVQWDDERVPRAEGLALFDALASAEKTLHANPGGHGDVPAFELDSALRFFARHLG</sequence>
<keyword evidence="4" id="KW-1185">Reference proteome</keyword>
<evidence type="ECO:0000313" key="3">
    <source>
        <dbReference type="EMBL" id="GAA0563939.1"/>
    </source>
</evidence>
<gene>
    <name evidence="3" type="ORF">GCM10010390_77940</name>
</gene>
<dbReference type="EMBL" id="BAAABZ010000078">
    <property type="protein sequence ID" value="GAA0563939.1"/>
    <property type="molecule type" value="Genomic_DNA"/>
</dbReference>
<comment type="similarity">
    <text evidence="1">Belongs to the AB hydrolase superfamily.</text>
</comment>
<dbReference type="RefSeq" id="WP_346161205.1">
    <property type="nucleotide sequence ID" value="NZ_BAAABZ010000078.1"/>
</dbReference>
<evidence type="ECO:0000256" key="2">
    <source>
        <dbReference type="ARBA" id="ARBA00022801"/>
    </source>
</evidence>
<dbReference type="InterPro" id="IPR029058">
    <property type="entry name" value="AB_hydrolase_fold"/>
</dbReference>